<dbReference type="GeneID" id="54278923"/>
<dbReference type="OrthoDB" id="3801269at2759"/>
<feature type="compositionally biased region" description="Low complexity" evidence="1">
    <location>
        <begin position="199"/>
        <end position="212"/>
    </location>
</feature>
<dbReference type="EMBL" id="ML978068">
    <property type="protein sequence ID" value="KAF2018489.1"/>
    <property type="molecule type" value="Genomic_DNA"/>
</dbReference>
<protein>
    <submittedName>
        <fullName evidence="2">Uncharacterized protein</fullName>
    </submittedName>
</protein>
<sequence>MATGLTTTDLRTDPSKSSTRTTTTATSTIDKMDRGEKKGFRRSLRKWRDRMKSQKKIATTSTSPSLARHNEQTSSQQQQREAPITTSQTVNPFPPTTQTIISSPLDRRSSQASSPAILPSKPFATRRNTAPADYFSSQPTSATSKTAVAPINSITTTISANTPAKKGLRSRLSASFSSSSATAAASVARTSSPVPPPTSTSTSSRRSSIRPQPISPTPSAPNPVDHPNRRATFQFTTAAEIAAQTKLDSEKLKAAAEVIRRDKPKDWMDPAWRDKEDREVARLKKVMEEEGNDVGVAPLRASKSGEDGPLKRWEWGR</sequence>
<name>A0A6A5XZR8_9PLEO</name>
<feature type="compositionally biased region" description="Low complexity" evidence="1">
    <location>
        <begin position="15"/>
        <end position="28"/>
    </location>
</feature>
<organism evidence="2 3">
    <name type="scientific">Aaosphaeria arxii CBS 175.79</name>
    <dbReference type="NCBI Taxonomy" id="1450172"/>
    <lineage>
        <taxon>Eukaryota</taxon>
        <taxon>Fungi</taxon>
        <taxon>Dikarya</taxon>
        <taxon>Ascomycota</taxon>
        <taxon>Pezizomycotina</taxon>
        <taxon>Dothideomycetes</taxon>
        <taxon>Pleosporomycetidae</taxon>
        <taxon>Pleosporales</taxon>
        <taxon>Pleosporales incertae sedis</taxon>
        <taxon>Aaosphaeria</taxon>
    </lineage>
</organism>
<evidence type="ECO:0000256" key="1">
    <source>
        <dbReference type="SAM" id="MobiDB-lite"/>
    </source>
</evidence>
<accession>A0A6A5XZR8</accession>
<proteinExistence type="predicted"/>
<dbReference type="RefSeq" id="XP_033386828.1">
    <property type="nucleotide sequence ID" value="XM_033521526.1"/>
</dbReference>
<feature type="compositionally biased region" description="Polar residues" evidence="1">
    <location>
        <begin position="56"/>
        <end position="65"/>
    </location>
</feature>
<evidence type="ECO:0000313" key="3">
    <source>
        <dbReference type="Proteomes" id="UP000799778"/>
    </source>
</evidence>
<feature type="compositionally biased region" description="Polar residues" evidence="1">
    <location>
        <begin position="72"/>
        <end position="102"/>
    </location>
</feature>
<dbReference type="Proteomes" id="UP000799778">
    <property type="component" value="Unassembled WGS sequence"/>
</dbReference>
<reference evidence="2" key="1">
    <citation type="journal article" date="2020" name="Stud. Mycol.">
        <title>101 Dothideomycetes genomes: a test case for predicting lifestyles and emergence of pathogens.</title>
        <authorList>
            <person name="Haridas S."/>
            <person name="Albert R."/>
            <person name="Binder M."/>
            <person name="Bloem J."/>
            <person name="Labutti K."/>
            <person name="Salamov A."/>
            <person name="Andreopoulos B."/>
            <person name="Baker S."/>
            <person name="Barry K."/>
            <person name="Bills G."/>
            <person name="Bluhm B."/>
            <person name="Cannon C."/>
            <person name="Castanera R."/>
            <person name="Culley D."/>
            <person name="Daum C."/>
            <person name="Ezra D."/>
            <person name="Gonzalez J."/>
            <person name="Henrissat B."/>
            <person name="Kuo A."/>
            <person name="Liang C."/>
            <person name="Lipzen A."/>
            <person name="Lutzoni F."/>
            <person name="Magnuson J."/>
            <person name="Mondo S."/>
            <person name="Nolan M."/>
            <person name="Ohm R."/>
            <person name="Pangilinan J."/>
            <person name="Park H.-J."/>
            <person name="Ramirez L."/>
            <person name="Alfaro M."/>
            <person name="Sun H."/>
            <person name="Tritt A."/>
            <person name="Yoshinaga Y."/>
            <person name="Zwiers L.-H."/>
            <person name="Turgeon B."/>
            <person name="Goodwin S."/>
            <person name="Spatafora J."/>
            <person name="Crous P."/>
            <person name="Grigoriev I."/>
        </authorList>
    </citation>
    <scope>NUCLEOTIDE SEQUENCE</scope>
    <source>
        <strain evidence="2">CBS 175.79</strain>
    </source>
</reference>
<feature type="region of interest" description="Disordered" evidence="1">
    <location>
        <begin position="294"/>
        <end position="317"/>
    </location>
</feature>
<feature type="region of interest" description="Disordered" evidence="1">
    <location>
        <begin position="1"/>
        <end position="146"/>
    </location>
</feature>
<gene>
    <name evidence="2" type="ORF">BU24DRAFT_171937</name>
</gene>
<feature type="compositionally biased region" description="Polar residues" evidence="1">
    <location>
        <begin position="135"/>
        <end position="146"/>
    </location>
</feature>
<keyword evidence="3" id="KW-1185">Reference proteome</keyword>
<dbReference type="AlphaFoldDB" id="A0A6A5XZR8"/>
<feature type="compositionally biased region" description="Basic residues" evidence="1">
    <location>
        <begin position="39"/>
        <end position="55"/>
    </location>
</feature>
<evidence type="ECO:0000313" key="2">
    <source>
        <dbReference type="EMBL" id="KAF2018489.1"/>
    </source>
</evidence>
<feature type="region of interest" description="Disordered" evidence="1">
    <location>
        <begin position="184"/>
        <end position="229"/>
    </location>
</feature>
<feature type="compositionally biased region" description="Basic and acidic residues" evidence="1">
    <location>
        <begin position="303"/>
        <end position="317"/>
    </location>
</feature>